<gene>
    <name evidence="2" type="ORF">TSAR_016475</name>
</gene>
<comment type="caution">
    <text evidence="2">The sequence shown here is derived from an EMBL/GenBank/DDBJ whole genome shotgun (WGS) entry which is preliminary data.</text>
</comment>
<sequence length="409" mass="45525">MMAPLETLAVDIFIKGLPANLAERVDYSKPNNLREAYEEAVRIIIRTVIEVIAIEEEGIKTIMATKVNEEAIIITATIDSNNAAIGELGIAMETRDDQPKPAPKPKSELFEKELNASNAKSGDQSSPTSTDPQKHRPAALPTAVASVQREQKRESNEFEQQSAEGTTDGNFDKTRELSRMWSTNCNGSQNVDLEDDKATAVRIRIPVGTTKPWVEFMIDNGATVNLIKASVLDDDMPICTADARELGGITNQTMKTYASIYLDIKCTPVKFQIISDNFPIPFDGDIMHPIQFIGHEEEHNPRNIKKGYKCKQTNEVLNVESVLSEESEPMNQDDENVTDQIGGTVKYIIKARTRQVIQINIIKTELKEGYIPRIDVGNKHLFIGEDVVTNLKNTCKMMAITTSEQDLTI</sequence>
<organism evidence="2 3">
    <name type="scientific">Trichomalopsis sarcophagae</name>
    <dbReference type="NCBI Taxonomy" id="543379"/>
    <lineage>
        <taxon>Eukaryota</taxon>
        <taxon>Metazoa</taxon>
        <taxon>Ecdysozoa</taxon>
        <taxon>Arthropoda</taxon>
        <taxon>Hexapoda</taxon>
        <taxon>Insecta</taxon>
        <taxon>Pterygota</taxon>
        <taxon>Neoptera</taxon>
        <taxon>Endopterygota</taxon>
        <taxon>Hymenoptera</taxon>
        <taxon>Apocrita</taxon>
        <taxon>Proctotrupomorpha</taxon>
        <taxon>Chalcidoidea</taxon>
        <taxon>Pteromalidae</taxon>
        <taxon>Pteromalinae</taxon>
        <taxon>Trichomalopsis</taxon>
    </lineage>
</organism>
<dbReference type="EMBL" id="NNAY01003736">
    <property type="protein sequence ID" value="OXU18922.1"/>
    <property type="molecule type" value="Genomic_DNA"/>
</dbReference>
<proteinExistence type="predicted"/>
<reference evidence="2 3" key="1">
    <citation type="journal article" date="2017" name="Curr. Biol.">
        <title>The Evolution of Venom by Co-option of Single-Copy Genes.</title>
        <authorList>
            <person name="Martinson E.O."/>
            <person name="Mrinalini"/>
            <person name="Kelkar Y.D."/>
            <person name="Chang C.H."/>
            <person name="Werren J.H."/>
        </authorList>
    </citation>
    <scope>NUCLEOTIDE SEQUENCE [LARGE SCALE GENOMIC DNA]</scope>
    <source>
        <strain evidence="2 3">Alberta</strain>
        <tissue evidence="2">Whole body</tissue>
    </source>
</reference>
<evidence type="ECO:0000313" key="2">
    <source>
        <dbReference type="EMBL" id="OXU18922.1"/>
    </source>
</evidence>
<feature type="compositionally biased region" description="Polar residues" evidence="1">
    <location>
        <begin position="158"/>
        <end position="169"/>
    </location>
</feature>
<keyword evidence="3" id="KW-1185">Reference proteome</keyword>
<dbReference type="STRING" id="543379.A0A232EKS5"/>
<name>A0A232EKS5_9HYME</name>
<evidence type="ECO:0000313" key="3">
    <source>
        <dbReference type="Proteomes" id="UP000215335"/>
    </source>
</evidence>
<dbReference type="AlphaFoldDB" id="A0A232EKS5"/>
<evidence type="ECO:0008006" key="4">
    <source>
        <dbReference type="Google" id="ProtNLM"/>
    </source>
</evidence>
<feature type="region of interest" description="Disordered" evidence="1">
    <location>
        <begin position="115"/>
        <end position="172"/>
    </location>
</feature>
<accession>A0A232EKS5</accession>
<evidence type="ECO:0000256" key="1">
    <source>
        <dbReference type="SAM" id="MobiDB-lite"/>
    </source>
</evidence>
<dbReference type="Proteomes" id="UP000215335">
    <property type="component" value="Unassembled WGS sequence"/>
</dbReference>
<protein>
    <recommendedName>
        <fullName evidence="4">Peptidase A2 domain-containing protein</fullName>
    </recommendedName>
</protein>
<feature type="compositionally biased region" description="Polar residues" evidence="1">
    <location>
        <begin position="115"/>
        <end position="131"/>
    </location>
</feature>